<dbReference type="SUPFAM" id="SSF48013">
    <property type="entry name" value="NusB-like"/>
    <property type="match status" value="1"/>
</dbReference>
<evidence type="ECO:0000256" key="2">
    <source>
        <dbReference type="ARBA" id="ARBA00022814"/>
    </source>
</evidence>
<sequence length="156" mass="17104">MLNRHQARAFAFQALFMIAGNPDLSVDQALQEVLTNDRDQHQDAAEETPVILDLSDPNQAYLEQLTTGVLSNATELDAALAPKLKRGWSLPRLSKTDLLILRLGLYELQHEAEVPDAVAINEAIELAKTFSDESSAKFVNGVLASFVSATTDQVKK</sequence>
<keyword evidence="5 6" id="KW-0804">Transcription</keyword>
<evidence type="ECO:0000256" key="1">
    <source>
        <dbReference type="ARBA" id="ARBA00005952"/>
    </source>
</evidence>
<evidence type="ECO:0000313" key="9">
    <source>
        <dbReference type="Proteomes" id="UP001596310"/>
    </source>
</evidence>
<evidence type="ECO:0000259" key="7">
    <source>
        <dbReference type="Pfam" id="PF01029"/>
    </source>
</evidence>
<dbReference type="InterPro" id="IPR035926">
    <property type="entry name" value="NusB-like_sf"/>
</dbReference>
<dbReference type="Gene3D" id="1.10.940.10">
    <property type="entry name" value="NusB-like"/>
    <property type="match status" value="1"/>
</dbReference>
<accession>A0ABW1UTP5</accession>
<evidence type="ECO:0000313" key="8">
    <source>
        <dbReference type="EMBL" id="MFC6316000.1"/>
    </source>
</evidence>
<dbReference type="PANTHER" id="PTHR11078:SF3">
    <property type="entry name" value="ANTITERMINATION NUSB DOMAIN-CONTAINING PROTEIN"/>
    <property type="match status" value="1"/>
</dbReference>
<feature type="domain" description="NusB/RsmB/TIM44" evidence="7">
    <location>
        <begin position="5"/>
        <end position="146"/>
    </location>
</feature>
<proteinExistence type="inferred from homology"/>
<evidence type="ECO:0000256" key="3">
    <source>
        <dbReference type="ARBA" id="ARBA00022884"/>
    </source>
</evidence>
<dbReference type="HAMAP" id="MF_00073">
    <property type="entry name" value="NusB"/>
    <property type="match status" value="1"/>
</dbReference>
<dbReference type="NCBIfam" id="NF001223">
    <property type="entry name" value="PRK00202.1-1"/>
    <property type="match status" value="1"/>
</dbReference>
<dbReference type="Pfam" id="PF01029">
    <property type="entry name" value="NusB"/>
    <property type="match status" value="1"/>
</dbReference>
<evidence type="ECO:0000256" key="6">
    <source>
        <dbReference type="HAMAP-Rule" id="MF_00073"/>
    </source>
</evidence>
<dbReference type="InterPro" id="IPR011605">
    <property type="entry name" value="NusB_fam"/>
</dbReference>
<gene>
    <name evidence="6 8" type="primary">nusB</name>
    <name evidence="8" type="ORF">ACFQHW_10540</name>
</gene>
<keyword evidence="4 6" id="KW-0805">Transcription regulation</keyword>
<protein>
    <recommendedName>
        <fullName evidence="6">Transcription antitermination protein NusB</fullName>
    </recommendedName>
    <alternativeName>
        <fullName evidence="6">Antitermination factor NusB</fullName>
    </alternativeName>
</protein>
<dbReference type="NCBIfam" id="TIGR01951">
    <property type="entry name" value="nusB"/>
    <property type="match status" value="1"/>
</dbReference>
<comment type="similarity">
    <text evidence="1 6">Belongs to the NusB family.</text>
</comment>
<name>A0ABW1UTP5_9LACO</name>
<dbReference type="RefSeq" id="WP_125601139.1">
    <property type="nucleotide sequence ID" value="NZ_JBHSSM010000023.1"/>
</dbReference>
<comment type="function">
    <text evidence="6">Involved in transcription antitermination. Required for transcription of ribosomal RNA (rRNA) genes. Binds specifically to the boxA antiterminator sequence of the ribosomal RNA (rrn) operons.</text>
</comment>
<keyword evidence="3 6" id="KW-0694">RNA-binding</keyword>
<dbReference type="Proteomes" id="UP001596310">
    <property type="component" value="Unassembled WGS sequence"/>
</dbReference>
<reference evidence="9" key="1">
    <citation type="journal article" date="2019" name="Int. J. Syst. Evol. Microbiol.">
        <title>The Global Catalogue of Microorganisms (GCM) 10K type strain sequencing project: providing services to taxonomists for standard genome sequencing and annotation.</title>
        <authorList>
            <consortium name="The Broad Institute Genomics Platform"/>
            <consortium name="The Broad Institute Genome Sequencing Center for Infectious Disease"/>
            <person name="Wu L."/>
            <person name="Ma J."/>
        </authorList>
    </citation>
    <scope>NUCLEOTIDE SEQUENCE [LARGE SCALE GENOMIC DNA]</scope>
    <source>
        <strain evidence="9">CCM 8897</strain>
    </source>
</reference>
<keyword evidence="2 6" id="KW-0889">Transcription antitermination</keyword>
<evidence type="ECO:0000256" key="4">
    <source>
        <dbReference type="ARBA" id="ARBA00023015"/>
    </source>
</evidence>
<dbReference type="InterPro" id="IPR006027">
    <property type="entry name" value="NusB_RsmB_TIM44"/>
</dbReference>
<comment type="caution">
    <text evidence="8">The sequence shown here is derived from an EMBL/GenBank/DDBJ whole genome shotgun (WGS) entry which is preliminary data.</text>
</comment>
<organism evidence="8 9">
    <name type="scientific">Lapidilactobacillus achengensis</name>
    <dbReference type="NCBI Taxonomy" id="2486000"/>
    <lineage>
        <taxon>Bacteria</taxon>
        <taxon>Bacillati</taxon>
        <taxon>Bacillota</taxon>
        <taxon>Bacilli</taxon>
        <taxon>Lactobacillales</taxon>
        <taxon>Lactobacillaceae</taxon>
        <taxon>Lapidilactobacillus</taxon>
    </lineage>
</organism>
<evidence type="ECO:0000256" key="5">
    <source>
        <dbReference type="ARBA" id="ARBA00023163"/>
    </source>
</evidence>
<keyword evidence="9" id="KW-1185">Reference proteome</keyword>
<dbReference type="PANTHER" id="PTHR11078">
    <property type="entry name" value="N UTILIZATION SUBSTANCE PROTEIN B-RELATED"/>
    <property type="match status" value="1"/>
</dbReference>
<dbReference type="EMBL" id="JBHSSM010000023">
    <property type="protein sequence ID" value="MFC6316000.1"/>
    <property type="molecule type" value="Genomic_DNA"/>
</dbReference>